<evidence type="ECO:0000313" key="2">
    <source>
        <dbReference type="Proteomes" id="UP001162992"/>
    </source>
</evidence>
<organism evidence="1 2">
    <name type="scientific">Diphasiastrum complanatum</name>
    <name type="common">Issler's clubmoss</name>
    <name type="synonym">Lycopodium complanatum</name>
    <dbReference type="NCBI Taxonomy" id="34168"/>
    <lineage>
        <taxon>Eukaryota</taxon>
        <taxon>Viridiplantae</taxon>
        <taxon>Streptophyta</taxon>
        <taxon>Embryophyta</taxon>
        <taxon>Tracheophyta</taxon>
        <taxon>Lycopodiopsida</taxon>
        <taxon>Lycopodiales</taxon>
        <taxon>Lycopodiaceae</taxon>
        <taxon>Lycopodioideae</taxon>
        <taxon>Diphasiastrum</taxon>
    </lineage>
</organism>
<dbReference type="Proteomes" id="UP001162992">
    <property type="component" value="Chromosome 8"/>
</dbReference>
<gene>
    <name evidence="1" type="ORF">O6H91_08G119300</name>
</gene>
<proteinExistence type="predicted"/>
<protein>
    <submittedName>
        <fullName evidence="1">Uncharacterized protein</fullName>
    </submittedName>
</protein>
<sequence length="611" mass="67830">MGRKPRAAAGVNQARGSPRLRPVQDIIRTSSFRPRRISRSCSSSKKDMSSDLDLPKAAASSDLPVVASQKQHSSQKTDSDNIAANITEQGSSSKDDEVATDKEQPVVPSAEHEGGKEDDTEAEESGSEEEGDEDEESLEFLGEDYYEVEAIRKKRIRKGEVQFLVKWRGWPEKSNTWEPYKNVEKCDDILEEFEKRPKRRLSRGGKRKMAAPHTIQRKKHEILRDAETDDSVLTKTIHVDSEGTTKKDAELALSISENRDPLPLTAAGTTVDAETSIHTSSTGDNKDTMPLIDKFCRGESNQTSITNTDMNISISETQTKTERMDASILSSLMTQTECRDVAVMTGITVGIVAERIAHLHKEIQEEFEKKKQSSATENGISILNKEPKTLLDLKGSTQAGTVSSTAVAVPFIKEKDVNEKTQLSTSSLKSPNDEDVKEHNYKPLRNDRYTGAKKRKSGSVRRVSQNETGQMQARASGSEQVKENGHVSLNAGLTNGIAKNIQDQNTMHPILEKEKAMDLILQNEKETDSALLNAATLTSVLTTPTPCVREIIKAISYTTTTINGKQHVLVLFKALRSDGQEVVVDNKFLRATYPLLLLDFYEQHLRYSTPQ</sequence>
<reference evidence="2" key="1">
    <citation type="journal article" date="2024" name="Proc. Natl. Acad. Sci. U.S.A.">
        <title>Extraordinary preservation of gene collinearity over three hundred million years revealed in homosporous lycophytes.</title>
        <authorList>
            <person name="Li C."/>
            <person name="Wickell D."/>
            <person name="Kuo L.Y."/>
            <person name="Chen X."/>
            <person name="Nie B."/>
            <person name="Liao X."/>
            <person name="Peng D."/>
            <person name="Ji J."/>
            <person name="Jenkins J."/>
            <person name="Williams M."/>
            <person name="Shu S."/>
            <person name="Plott C."/>
            <person name="Barry K."/>
            <person name="Rajasekar S."/>
            <person name="Grimwood J."/>
            <person name="Han X."/>
            <person name="Sun S."/>
            <person name="Hou Z."/>
            <person name="He W."/>
            <person name="Dai G."/>
            <person name="Sun C."/>
            <person name="Schmutz J."/>
            <person name="Leebens-Mack J.H."/>
            <person name="Li F.W."/>
            <person name="Wang L."/>
        </authorList>
    </citation>
    <scope>NUCLEOTIDE SEQUENCE [LARGE SCALE GENOMIC DNA]</scope>
    <source>
        <strain evidence="2">cv. PW_Plant_1</strain>
    </source>
</reference>
<comment type="caution">
    <text evidence="1">The sequence shown here is derived from an EMBL/GenBank/DDBJ whole genome shotgun (WGS) entry which is preliminary data.</text>
</comment>
<evidence type="ECO:0000313" key="1">
    <source>
        <dbReference type="EMBL" id="KAJ7548126.1"/>
    </source>
</evidence>
<keyword evidence="2" id="KW-1185">Reference proteome</keyword>
<name>A0ACC2D1H3_DIPCM</name>
<accession>A0ACC2D1H3</accession>
<dbReference type="EMBL" id="CM055099">
    <property type="protein sequence ID" value="KAJ7548126.1"/>
    <property type="molecule type" value="Genomic_DNA"/>
</dbReference>